<gene>
    <name evidence="6" type="ORF">SOCE26_024980</name>
</gene>
<dbReference type="PROSITE" id="PS50005">
    <property type="entry name" value="TPR"/>
    <property type="match status" value="3"/>
</dbReference>
<dbReference type="Proteomes" id="UP000238348">
    <property type="component" value="Chromosome"/>
</dbReference>
<dbReference type="InterPro" id="IPR011990">
    <property type="entry name" value="TPR-like_helical_dom_sf"/>
</dbReference>
<evidence type="ECO:0000313" key="6">
    <source>
        <dbReference type="EMBL" id="AUX41093.1"/>
    </source>
</evidence>
<dbReference type="EMBL" id="CP012673">
    <property type="protein sequence ID" value="AUX41093.1"/>
    <property type="molecule type" value="Genomic_DNA"/>
</dbReference>
<dbReference type="SMART" id="SM00028">
    <property type="entry name" value="TPR"/>
    <property type="match status" value="9"/>
</dbReference>
<dbReference type="SUPFAM" id="SSF48452">
    <property type="entry name" value="TPR-like"/>
    <property type="match status" value="3"/>
</dbReference>
<sequence>MASERPFGGEEGARRRRRAARGHRSPREEGAALHGARPRAWRATVSFGLAVLLAAPGCTRQGTIEGDAQIVIYAASAAVGALIGSVGTIRTVVRQQRQAPPAHVLEEVQRLNAEILAHRQQGNVDAAISLARQAITLLEDAVGRWHPEVAASLHNLALLYRAKGDHARAEPLVERALAIFRTELEPSHPSIKTSLDLLAGLHLTKADLHLAKGDYARAEPLVEKALAIYEEELGRTPPELATSLNNLAELYVKKGDYARAEPLHERALAIREKALGPEHRLVAASLDNLAMLHYAKGDHATAEPLLDRALAIREKALGRAHPDVAASLNNLAMLHYARDDYARAGRLYKQALAIREKALGPEHPDVAASLDNLAMLHYAQGDYAPAASLLDGALAIREKALGPEHPDVATSLSNLALLHRARGDTTRAAPLFDRALAIREEALGPEHPHVAASLQNIAILRQAQGDTAEATRRMTLALAIEDRRAAVLLTTGADEQKRAHMAALRRSTEAAVSLHVHFAPDDEAARRLALTAVVRRKGRVLDAMAYGLAALRRRLSAEDRALLDALSRVSAELSALTWRGPEEPRADEASPAPARIEDHRAHLARLEESRRQLEAEVSRRSPEVRAELSPIDLAKVQAAVPEGAALVELFRYHPLNPGSTSLKTQWSKPRYAAYVLLRDGEITWAELGEAERIEGAVHELRSALARPASDPRPPARALDALVMQPIRRLLGPTRRVLLSPDGALNLVPFGALVDEDDRYLVERYAFTYLPSGRDLVRLRASAPSRQGAVVLAAPDYDGPLVSSLPSATVDPPSTTRLDLARLYGARSAEADPSSEATGVVRFRPLASAVQEGRAVGEQLGAAKVLLGAEATEAAVKALHGPRVLHIVTHGFFLPDQKRLHAPPPPTPLDFGSRGSGLRGGALPPIEDPLLRSGLAFAGANRRSSGSDDGILTALEASQLDLNGTQLVVLAACETGVGETHSGDGVHGLRRALVMAGAETQVMSLWNVRDDATLELMQAYYQRLLAGGGRGEALRQAQLAMLASPERAHPFYWASFIVSGNDAALGDPHVEPRLPEVRPPRGCGCDLAKPPPPGSGAGAAAALLAAFALTFRARRRGTPGGAR</sequence>
<dbReference type="PANTHER" id="PTHR45641">
    <property type="entry name" value="TETRATRICOPEPTIDE REPEAT PROTEIN (AFU_ORTHOLOGUE AFUA_6G03870)"/>
    <property type="match status" value="1"/>
</dbReference>
<evidence type="ECO:0000256" key="4">
    <source>
        <dbReference type="SAM" id="MobiDB-lite"/>
    </source>
</evidence>
<feature type="compositionally biased region" description="Basic residues" evidence="4">
    <location>
        <begin position="14"/>
        <end position="24"/>
    </location>
</feature>
<dbReference type="PANTHER" id="PTHR45641:SF19">
    <property type="entry name" value="NEPHROCYSTIN-3"/>
    <property type="match status" value="1"/>
</dbReference>
<feature type="repeat" description="TPR" evidence="3">
    <location>
        <begin position="409"/>
        <end position="442"/>
    </location>
</feature>
<keyword evidence="1" id="KW-0677">Repeat</keyword>
<evidence type="ECO:0000256" key="3">
    <source>
        <dbReference type="PROSITE-ProRule" id="PRU00339"/>
    </source>
</evidence>
<evidence type="ECO:0000259" key="5">
    <source>
        <dbReference type="Pfam" id="PF12770"/>
    </source>
</evidence>
<organism evidence="6 7">
    <name type="scientific">Sorangium cellulosum</name>
    <name type="common">Polyangium cellulosum</name>
    <dbReference type="NCBI Taxonomy" id="56"/>
    <lineage>
        <taxon>Bacteria</taxon>
        <taxon>Pseudomonadati</taxon>
        <taxon>Myxococcota</taxon>
        <taxon>Polyangia</taxon>
        <taxon>Polyangiales</taxon>
        <taxon>Polyangiaceae</taxon>
        <taxon>Sorangium</taxon>
    </lineage>
</organism>
<evidence type="ECO:0000313" key="7">
    <source>
        <dbReference type="Proteomes" id="UP000238348"/>
    </source>
</evidence>
<dbReference type="InterPro" id="IPR019734">
    <property type="entry name" value="TPR_rpt"/>
</dbReference>
<dbReference type="Pfam" id="PF13374">
    <property type="entry name" value="TPR_10"/>
    <property type="match status" value="1"/>
</dbReference>
<reference evidence="6 7" key="1">
    <citation type="submission" date="2015-09" db="EMBL/GenBank/DDBJ databases">
        <title>Sorangium comparison.</title>
        <authorList>
            <person name="Zaburannyi N."/>
            <person name="Bunk B."/>
            <person name="Overmann J."/>
            <person name="Mueller R."/>
        </authorList>
    </citation>
    <scope>NUCLEOTIDE SEQUENCE [LARGE SCALE GENOMIC DNA]</scope>
    <source>
        <strain evidence="6 7">So ce26</strain>
    </source>
</reference>
<dbReference type="Pfam" id="PF13424">
    <property type="entry name" value="TPR_12"/>
    <property type="match status" value="4"/>
</dbReference>
<proteinExistence type="predicted"/>
<name>A0A2L0EP57_SORCE</name>
<dbReference type="Gene3D" id="1.25.40.10">
    <property type="entry name" value="Tetratricopeptide repeat domain"/>
    <property type="match status" value="3"/>
</dbReference>
<evidence type="ECO:0000256" key="1">
    <source>
        <dbReference type="ARBA" id="ARBA00022737"/>
    </source>
</evidence>
<dbReference type="Pfam" id="PF12770">
    <property type="entry name" value="CHAT"/>
    <property type="match status" value="1"/>
</dbReference>
<accession>A0A2L0EP57</accession>
<feature type="region of interest" description="Disordered" evidence="4">
    <location>
        <begin position="1"/>
        <end position="35"/>
    </location>
</feature>
<evidence type="ECO:0000256" key="2">
    <source>
        <dbReference type="ARBA" id="ARBA00022803"/>
    </source>
</evidence>
<feature type="domain" description="CHAT" evidence="5">
    <location>
        <begin position="713"/>
        <end position="1060"/>
    </location>
</feature>
<dbReference type="AlphaFoldDB" id="A0A2L0EP57"/>
<feature type="repeat" description="TPR" evidence="3">
    <location>
        <begin position="241"/>
        <end position="274"/>
    </location>
</feature>
<keyword evidence="2 3" id="KW-0802">TPR repeat</keyword>
<dbReference type="InterPro" id="IPR024983">
    <property type="entry name" value="CHAT_dom"/>
</dbReference>
<feature type="repeat" description="TPR" evidence="3">
    <location>
        <begin position="325"/>
        <end position="358"/>
    </location>
</feature>
<protein>
    <recommendedName>
        <fullName evidence="5">CHAT domain-containing protein</fullName>
    </recommendedName>
</protein>